<proteinExistence type="predicted"/>
<evidence type="ECO:0000256" key="1">
    <source>
        <dbReference type="ARBA" id="ARBA00023157"/>
    </source>
</evidence>
<dbReference type="InterPro" id="IPR036772">
    <property type="entry name" value="SRCR-like_dom_sf"/>
</dbReference>
<dbReference type="Pfam" id="PF00530">
    <property type="entry name" value="SRCR"/>
    <property type="match status" value="1"/>
</dbReference>
<dbReference type="EMBL" id="JAIZAY010000010">
    <property type="protein sequence ID" value="KAJ8034368.1"/>
    <property type="molecule type" value="Genomic_DNA"/>
</dbReference>
<feature type="disulfide bond" evidence="2">
    <location>
        <begin position="39"/>
        <end position="49"/>
    </location>
</feature>
<sequence>MEDAIVVCRQLGYHTATSASTEEYFGQMSRSLWMIDVQCTGYETSLTECSQRPLYTNFSLDYSFGYSYELSYYDTEVAWIACEGK</sequence>
<keyword evidence="5" id="KW-1185">Reference proteome</keyword>
<dbReference type="Proteomes" id="UP001152320">
    <property type="component" value="Chromosome 10"/>
</dbReference>
<evidence type="ECO:0000313" key="5">
    <source>
        <dbReference type="Proteomes" id="UP001152320"/>
    </source>
</evidence>
<dbReference type="AlphaFoldDB" id="A0A9Q1BW22"/>
<evidence type="ECO:0000256" key="2">
    <source>
        <dbReference type="PROSITE-ProRule" id="PRU00196"/>
    </source>
</evidence>
<dbReference type="PANTHER" id="PTHR48071:SF28">
    <property type="entry name" value="SRCR DOMAIN-CONTAINING PROTEIN"/>
    <property type="match status" value="1"/>
</dbReference>
<name>A0A9Q1BW22_HOLLE</name>
<reference evidence="4" key="1">
    <citation type="submission" date="2021-10" db="EMBL/GenBank/DDBJ databases">
        <title>Tropical sea cucumber genome reveals ecological adaptation and Cuvierian tubules defense mechanism.</title>
        <authorList>
            <person name="Chen T."/>
        </authorList>
    </citation>
    <scope>NUCLEOTIDE SEQUENCE</scope>
    <source>
        <strain evidence="4">Nanhai2018</strain>
        <tissue evidence="4">Muscle</tissue>
    </source>
</reference>
<gene>
    <name evidence="4" type="ORF">HOLleu_21168</name>
</gene>
<dbReference type="GO" id="GO:0016020">
    <property type="term" value="C:membrane"/>
    <property type="evidence" value="ECO:0007669"/>
    <property type="project" value="InterPro"/>
</dbReference>
<evidence type="ECO:0000313" key="4">
    <source>
        <dbReference type="EMBL" id="KAJ8034368.1"/>
    </source>
</evidence>
<organism evidence="4 5">
    <name type="scientific">Holothuria leucospilota</name>
    <name type="common">Black long sea cucumber</name>
    <name type="synonym">Mertensiothuria leucospilota</name>
    <dbReference type="NCBI Taxonomy" id="206669"/>
    <lineage>
        <taxon>Eukaryota</taxon>
        <taxon>Metazoa</taxon>
        <taxon>Echinodermata</taxon>
        <taxon>Eleutherozoa</taxon>
        <taxon>Echinozoa</taxon>
        <taxon>Holothuroidea</taxon>
        <taxon>Aspidochirotacea</taxon>
        <taxon>Aspidochirotida</taxon>
        <taxon>Holothuriidae</taxon>
        <taxon>Holothuria</taxon>
    </lineage>
</organism>
<dbReference type="InterPro" id="IPR001190">
    <property type="entry name" value="SRCR"/>
</dbReference>
<keyword evidence="1 2" id="KW-1015">Disulfide bond</keyword>
<feature type="domain" description="SRCR" evidence="3">
    <location>
        <begin position="1"/>
        <end position="83"/>
    </location>
</feature>
<evidence type="ECO:0000259" key="3">
    <source>
        <dbReference type="PROSITE" id="PS50287"/>
    </source>
</evidence>
<comment type="caution">
    <text evidence="2">Lacks conserved residue(s) required for the propagation of feature annotation.</text>
</comment>
<dbReference type="OrthoDB" id="536948at2759"/>
<protein>
    <recommendedName>
        <fullName evidence="3">SRCR domain-containing protein</fullName>
    </recommendedName>
</protein>
<dbReference type="PANTHER" id="PTHR48071">
    <property type="entry name" value="SRCR DOMAIN-CONTAINING PROTEIN"/>
    <property type="match status" value="1"/>
</dbReference>
<accession>A0A9Q1BW22</accession>
<dbReference type="PROSITE" id="PS50287">
    <property type="entry name" value="SRCR_2"/>
    <property type="match status" value="1"/>
</dbReference>
<dbReference type="SUPFAM" id="SSF56487">
    <property type="entry name" value="SRCR-like"/>
    <property type="match status" value="1"/>
</dbReference>
<dbReference type="SMART" id="SM00202">
    <property type="entry name" value="SR"/>
    <property type="match status" value="1"/>
</dbReference>
<comment type="caution">
    <text evidence="4">The sequence shown here is derived from an EMBL/GenBank/DDBJ whole genome shotgun (WGS) entry which is preliminary data.</text>
</comment>
<dbReference type="Gene3D" id="3.10.250.10">
    <property type="entry name" value="SRCR-like domain"/>
    <property type="match status" value="1"/>
</dbReference>